<evidence type="ECO:0000313" key="5">
    <source>
        <dbReference type="EMBL" id="MEK7952079.1"/>
    </source>
</evidence>
<name>A0ABU9AWF4_9BACT</name>
<comment type="subcellular location">
    <subcellularLocation>
        <location evidence="1">Periplasm</location>
    </subcellularLocation>
</comment>
<dbReference type="PANTHER" id="PTHR30222:SF17">
    <property type="entry name" value="SPERMIDINE_PUTRESCINE-BINDING PERIPLASMIC PROTEIN"/>
    <property type="match status" value="1"/>
</dbReference>
<keyword evidence="3" id="KW-0732">Signal</keyword>
<dbReference type="RefSeq" id="WP_341405837.1">
    <property type="nucleotide sequence ID" value="NZ_JBBUKT010000006.1"/>
</dbReference>
<evidence type="ECO:0000256" key="4">
    <source>
        <dbReference type="ARBA" id="ARBA00022764"/>
    </source>
</evidence>
<keyword evidence="6" id="KW-1185">Reference proteome</keyword>
<evidence type="ECO:0000256" key="3">
    <source>
        <dbReference type="ARBA" id="ARBA00022729"/>
    </source>
</evidence>
<reference evidence="5 6" key="1">
    <citation type="submission" date="2024-04" db="EMBL/GenBank/DDBJ databases">
        <title>Luteolibacter sp. isolated from soil.</title>
        <authorList>
            <person name="An J."/>
        </authorList>
    </citation>
    <scope>NUCLEOTIDE SEQUENCE [LARGE SCALE GENOMIC DNA]</scope>
    <source>
        <strain evidence="5 6">Y139</strain>
    </source>
</reference>
<proteinExistence type="predicted"/>
<dbReference type="InterPro" id="IPR006059">
    <property type="entry name" value="SBP"/>
</dbReference>
<evidence type="ECO:0000256" key="2">
    <source>
        <dbReference type="ARBA" id="ARBA00022448"/>
    </source>
</evidence>
<dbReference type="PANTHER" id="PTHR30222">
    <property type="entry name" value="SPERMIDINE/PUTRESCINE-BINDING PERIPLASMIC PROTEIN"/>
    <property type="match status" value="1"/>
</dbReference>
<sequence>MNRRHFIAASALAAASIPACKQKVGSTGASGAKKTLTVFTWADYLSEKAKQSFEQAHNCTVVVDTFDSNEAMLAKLESGAVGYDVLVPSSYAVQALKRKGMVQPLDHAKIPNLKNMDAAYLAKALDPKMEFSVPYMMAPTCLCYLASKVSNPVNSWAMLDRADLKGRITMLDDMREVLGAALKFLGHPLNSTDPTQLAAAGEVARRWKDNIAKFENEQYKTGIASGEFFLVQGYAGDLIQAKEENEDMKIFIPKEGAAFSCDDLCIPKGAKEVDLAYAFINHVTEASVAAENMEWIGYRAPNSAAYASLSEDFRGSEVLFPPEELFAKCEPIDDLGDKLPLWTAEWDKVKKP</sequence>
<dbReference type="Gene3D" id="3.40.190.10">
    <property type="entry name" value="Periplasmic binding protein-like II"/>
    <property type="match status" value="2"/>
</dbReference>
<gene>
    <name evidence="5" type="ORF">WKV53_16315</name>
</gene>
<dbReference type="Proteomes" id="UP001371305">
    <property type="component" value="Unassembled WGS sequence"/>
</dbReference>
<dbReference type="Pfam" id="PF13416">
    <property type="entry name" value="SBP_bac_8"/>
    <property type="match status" value="1"/>
</dbReference>
<organism evidence="5 6">
    <name type="scientific">Luteolibacter soli</name>
    <dbReference type="NCBI Taxonomy" id="3135280"/>
    <lineage>
        <taxon>Bacteria</taxon>
        <taxon>Pseudomonadati</taxon>
        <taxon>Verrucomicrobiota</taxon>
        <taxon>Verrucomicrobiia</taxon>
        <taxon>Verrucomicrobiales</taxon>
        <taxon>Verrucomicrobiaceae</taxon>
        <taxon>Luteolibacter</taxon>
    </lineage>
</organism>
<dbReference type="PIRSF" id="PIRSF019574">
    <property type="entry name" value="Periplasmic_polyamine_BP"/>
    <property type="match status" value="1"/>
</dbReference>
<evidence type="ECO:0000256" key="1">
    <source>
        <dbReference type="ARBA" id="ARBA00004418"/>
    </source>
</evidence>
<protein>
    <submittedName>
        <fullName evidence="5">Spermidine/putrescine ABC transporter substrate-binding protein</fullName>
    </submittedName>
</protein>
<keyword evidence="2" id="KW-0813">Transport</keyword>
<dbReference type="EMBL" id="JBBUKT010000006">
    <property type="protein sequence ID" value="MEK7952079.1"/>
    <property type="molecule type" value="Genomic_DNA"/>
</dbReference>
<evidence type="ECO:0000313" key="6">
    <source>
        <dbReference type="Proteomes" id="UP001371305"/>
    </source>
</evidence>
<dbReference type="SUPFAM" id="SSF53850">
    <property type="entry name" value="Periplasmic binding protein-like II"/>
    <property type="match status" value="1"/>
</dbReference>
<dbReference type="InterPro" id="IPR001188">
    <property type="entry name" value="Sperm_putr-bd"/>
</dbReference>
<comment type="caution">
    <text evidence="5">The sequence shown here is derived from an EMBL/GenBank/DDBJ whole genome shotgun (WGS) entry which is preliminary data.</text>
</comment>
<keyword evidence="4" id="KW-0574">Periplasm</keyword>
<dbReference type="CDD" id="cd13590">
    <property type="entry name" value="PBP2_PotD_PotF_like"/>
    <property type="match status" value="1"/>
</dbReference>
<dbReference type="PRINTS" id="PR00909">
    <property type="entry name" value="SPERMDNBNDNG"/>
</dbReference>
<accession>A0ABU9AWF4</accession>